<comment type="caution">
    <text evidence="2">The sequence shown here is derived from an EMBL/GenBank/DDBJ whole genome shotgun (WGS) entry which is preliminary data.</text>
</comment>
<name>A0ABS0CKB5_9NOCA</name>
<reference evidence="2 3" key="1">
    <citation type="submission" date="2020-10" db="EMBL/GenBank/DDBJ databases">
        <title>Identification of Nocardia species via Next-generation sequencing and recognition of intraspecies genetic diversity.</title>
        <authorList>
            <person name="Li P."/>
            <person name="Li P."/>
            <person name="Lu B."/>
        </authorList>
    </citation>
    <scope>NUCLEOTIDE SEQUENCE [LARGE SCALE GENOMIC DNA]</scope>
    <source>
        <strain evidence="2 3">BJ06-0157</strain>
    </source>
</reference>
<organism evidence="2 3">
    <name type="scientific">Nocardia amamiensis</name>
    <dbReference type="NCBI Taxonomy" id="404578"/>
    <lineage>
        <taxon>Bacteria</taxon>
        <taxon>Bacillati</taxon>
        <taxon>Actinomycetota</taxon>
        <taxon>Actinomycetes</taxon>
        <taxon>Mycobacteriales</taxon>
        <taxon>Nocardiaceae</taxon>
        <taxon>Nocardia</taxon>
    </lineage>
</organism>
<feature type="transmembrane region" description="Helical" evidence="1">
    <location>
        <begin position="97"/>
        <end position="117"/>
    </location>
</feature>
<evidence type="ECO:0000313" key="2">
    <source>
        <dbReference type="EMBL" id="MBF6297055.1"/>
    </source>
</evidence>
<feature type="transmembrane region" description="Helical" evidence="1">
    <location>
        <begin position="6"/>
        <end position="26"/>
    </location>
</feature>
<keyword evidence="3" id="KW-1185">Reference proteome</keyword>
<sequence length="123" mass="13699">MTPWWQPILGWGGVIIAAIIAGGIALRTAQGTPYETLKTLVEILDKSHLLGREDRQVLEIAIHREVQRIEQLNQARLEGFWAYQRVRLKQLDSTGPLAGVLAAILVPTIGMTVAYAIENFVLR</sequence>
<keyword evidence="1" id="KW-1133">Transmembrane helix</keyword>
<evidence type="ECO:0000256" key="1">
    <source>
        <dbReference type="SAM" id="Phobius"/>
    </source>
</evidence>
<dbReference type="RefSeq" id="WP_195128411.1">
    <property type="nucleotide sequence ID" value="NZ_JADLQX010000003.1"/>
</dbReference>
<dbReference type="Proteomes" id="UP000702209">
    <property type="component" value="Unassembled WGS sequence"/>
</dbReference>
<evidence type="ECO:0000313" key="3">
    <source>
        <dbReference type="Proteomes" id="UP000702209"/>
    </source>
</evidence>
<dbReference type="EMBL" id="JADLQX010000003">
    <property type="protein sequence ID" value="MBF6297055.1"/>
    <property type="molecule type" value="Genomic_DNA"/>
</dbReference>
<keyword evidence="1" id="KW-0472">Membrane</keyword>
<protein>
    <recommendedName>
        <fullName evidence="4">MotA/TolQ/ExbB proton channel domain-containing protein</fullName>
    </recommendedName>
</protein>
<keyword evidence="1" id="KW-0812">Transmembrane</keyword>
<accession>A0ABS0CKB5</accession>
<proteinExistence type="predicted"/>
<evidence type="ECO:0008006" key="4">
    <source>
        <dbReference type="Google" id="ProtNLM"/>
    </source>
</evidence>
<gene>
    <name evidence="2" type="ORF">IU459_05795</name>
</gene>